<dbReference type="InterPro" id="IPR000320">
    <property type="entry name" value="Hedgehog_signalling_dom"/>
</dbReference>
<dbReference type="InterPro" id="IPR009045">
    <property type="entry name" value="Zn_M74/Hedgehog-like"/>
</dbReference>
<reference evidence="3 4" key="1">
    <citation type="submission" date="2015-04" db="EMBL/GenBank/DDBJ databases">
        <title>Draft genome of the roundworm Trichinella nativa.</title>
        <authorList>
            <person name="Mitreva M."/>
        </authorList>
    </citation>
    <scope>NUCLEOTIDE SEQUENCE [LARGE SCALE GENOMIC DNA]</scope>
    <source>
        <strain evidence="3 4">ISS45</strain>
    </source>
</reference>
<evidence type="ECO:0000313" key="3">
    <source>
        <dbReference type="EMBL" id="OUC48109.1"/>
    </source>
</evidence>
<evidence type="ECO:0000313" key="4">
    <source>
        <dbReference type="Proteomes" id="UP000243006"/>
    </source>
</evidence>
<dbReference type="InterPro" id="IPR050387">
    <property type="entry name" value="Hedgehog_Signaling"/>
</dbReference>
<dbReference type="SUPFAM" id="SSF55166">
    <property type="entry name" value="Hedgehog/DD-peptidase"/>
    <property type="match status" value="1"/>
</dbReference>
<evidence type="ECO:0000256" key="1">
    <source>
        <dbReference type="SAM" id="Phobius"/>
    </source>
</evidence>
<dbReference type="AlphaFoldDB" id="A0A1Y3EXC0"/>
<gene>
    <name evidence="3" type="ORF">D917_06414</name>
</gene>
<dbReference type="PANTHER" id="PTHR11889">
    <property type="entry name" value="HEDGEHOG"/>
    <property type="match status" value="1"/>
</dbReference>
<keyword evidence="1" id="KW-0812">Transmembrane</keyword>
<dbReference type="EMBL" id="LVZM01003169">
    <property type="protein sequence ID" value="OUC48109.1"/>
    <property type="molecule type" value="Genomic_DNA"/>
</dbReference>
<feature type="transmembrane region" description="Helical" evidence="1">
    <location>
        <begin position="82"/>
        <end position="102"/>
    </location>
</feature>
<feature type="domain" description="Hedgehog N-terminal signalling" evidence="2">
    <location>
        <begin position="4"/>
        <end position="68"/>
    </location>
</feature>
<protein>
    <submittedName>
        <fullName evidence="3">Hedgehog amino-terminal signaling domain protein</fullName>
    </submittedName>
</protein>
<accession>A0A1Y3EXC0</accession>
<dbReference type="GO" id="GO:0007267">
    <property type="term" value="P:cell-cell signaling"/>
    <property type="evidence" value="ECO:0007669"/>
    <property type="project" value="InterPro"/>
</dbReference>
<keyword evidence="1" id="KW-1133">Transmembrane helix</keyword>
<keyword evidence="1" id="KW-0472">Membrane</keyword>
<comment type="caution">
    <text evidence="3">The sequence shown here is derived from an EMBL/GenBank/DDBJ whole genome shotgun (WGS) entry which is preliminary data.</text>
</comment>
<sequence>MAYKKYYPLIYNERFPNEPENAPGSAGAAELRIRRSDPGFKRLVQNNNPDIIFRDEENTGADRMMTYKKTLAKLFGTLEYAFFRYGCGWMMAIFFGSVWLIHSGLDDAMRVN</sequence>
<organism evidence="3 4">
    <name type="scientific">Trichinella nativa</name>
    <dbReference type="NCBI Taxonomy" id="6335"/>
    <lineage>
        <taxon>Eukaryota</taxon>
        <taxon>Metazoa</taxon>
        <taxon>Ecdysozoa</taxon>
        <taxon>Nematoda</taxon>
        <taxon>Enoplea</taxon>
        <taxon>Dorylaimia</taxon>
        <taxon>Trichinellida</taxon>
        <taxon>Trichinellidae</taxon>
        <taxon>Trichinella</taxon>
    </lineage>
</organism>
<dbReference type="PANTHER" id="PTHR11889:SF31">
    <property type="entry name" value="PROTEIN HEDGEHOG"/>
    <property type="match status" value="1"/>
</dbReference>
<proteinExistence type="predicted"/>
<evidence type="ECO:0000259" key="2">
    <source>
        <dbReference type="Pfam" id="PF01085"/>
    </source>
</evidence>
<name>A0A1Y3EXC0_9BILA</name>
<dbReference type="Pfam" id="PF01085">
    <property type="entry name" value="HH_signal"/>
    <property type="match status" value="1"/>
</dbReference>
<dbReference type="Gene3D" id="3.30.1380.10">
    <property type="match status" value="1"/>
</dbReference>
<dbReference type="Proteomes" id="UP000243006">
    <property type="component" value="Unassembled WGS sequence"/>
</dbReference>